<proteinExistence type="predicted"/>
<sequence length="55" mass="5668">MPSPPTTATIGGAATTAGDPFQVLVYATELDADTTNAVEEVFRKAEIEAVTKVTA</sequence>
<accession>I0V1U3</accession>
<reference evidence="1 2" key="1">
    <citation type="submission" date="2012-01" db="EMBL/GenBank/DDBJ databases">
        <title>Improved High-Quality Draft sequence of Saccharomonospora xinjiangensis XJ-54.</title>
        <authorList>
            <consortium name="US DOE Joint Genome Institute"/>
            <person name="Lucas S."/>
            <person name="Han J."/>
            <person name="Lapidus A."/>
            <person name="Cheng J.-F."/>
            <person name="Goodwin L."/>
            <person name="Pitluck S."/>
            <person name="Peters L."/>
            <person name="Mikhailova N."/>
            <person name="Teshima H."/>
            <person name="Detter J.C."/>
            <person name="Han C."/>
            <person name="Tapia R."/>
            <person name="Land M."/>
            <person name="Hauser L."/>
            <person name="Kyrpides N."/>
            <person name="Ivanova N."/>
            <person name="Pagani I."/>
            <person name="Brambilla E.-M."/>
            <person name="Klenk H.-P."/>
            <person name="Woyke T."/>
        </authorList>
    </citation>
    <scope>NUCLEOTIDE SEQUENCE [LARGE SCALE GENOMIC DNA]</scope>
    <source>
        <strain evidence="1 2">XJ-54</strain>
    </source>
</reference>
<protein>
    <submittedName>
        <fullName evidence="1">Uncharacterized protein</fullName>
    </submittedName>
</protein>
<dbReference type="EMBL" id="JH636049">
    <property type="protein sequence ID" value="EID54096.1"/>
    <property type="molecule type" value="Genomic_DNA"/>
</dbReference>
<name>I0V1U3_9PSEU</name>
<dbReference type="RefSeq" id="WP_006238245.1">
    <property type="nucleotide sequence ID" value="NZ_JH636049.1"/>
</dbReference>
<evidence type="ECO:0000313" key="1">
    <source>
        <dbReference type="EMBL" id="EID54096.1"/>
    </source>
</evidence>
<organism evidence="1 2">
    <name type="scientific">Saccharomonospora xinjiangensis XJ-54</name>
    <dbReference type="NCBI Taxonomy" id="882086"/>
    <lineage>
        <taxon>Bacteria</taxon>
        <taxon>Bacillati</taxon>
        <taxon>Actinomycetota</taxon>
        <taxon>Actinomycetes</taxon>
        <taxon>Pseudonocardiales</taxon>
        <taxon>Pseudonocardiaceae</taxon>
        <taxon>Saccharomonospora</taxon>
    </lineage>
</organism>
<keyword evidence="2" id="KW-1185">Reference proteome</keyword>
<evidence type="ECO:0000313" key="2">
    <source>
        <dbReference type="Proteomes" id="UP000004691"/>
    </source>
</evidence>
<gene>
    <name evidence="1" type="ORF">SacxiDRAFT_1855</name>
</gene>
<dbReference type="Proteomes" id="UP000004691">
    <property type="component" value="Unassembled WGS sequence"/>
</dbReference>
<dbReference type="AlphaFoldDB" id="I0V1U3"/>
<dbReference type="HOGENOM" id="CLU_3029751_0_0_11"/>